<dbReference type="OrthoDB" id="408760at2759"/>
<dbReference type="PANTHER" id="PTHR30383:SF19">
    <property type="entry name" value="FIBRONECTIN TYPE-III DOMAIN-CONTAINING PROTEIN"/>
    <property type="match status" value="1"/>
</dbReference>
<keyword evidence="3" id="KW-1185">Reference proteome</keyword>
<dbReference type="InterPro" id="IPR051532">
    <property type="entry name" value="Ester_Hydrolysis_Enzymes"/>
</dbReference>
<protein>
    <submittedName>
        <fullName evidence="2">Lipase, gdsl</fullName>
    </submittedName>
</protein>
<dbReference type="HOGENOM" id="CLU_065222_1_0_1"/>
<sequence>MALRPLRILCFGDSLTAGYTQDGLQYHPYLHMVRRKLQEAFPGLQVDIEADGMDGGLTQHFSSRLRTVYRERGTPQDSIFDWVIVLGGTNDLAINSRPETIFEHLERTWSFAKMRKTKVLALTVPEVAILRRPGDPVNRINKRRDELNSLILGYTSSNFHAFDFKKAFSYEDMSADERRRYWDDAVHFSPDGYDRMGELVAESLIGILKAEESAAAGPEPTTLSTVRPRKRKMFRDDDVNFDEEKLGPDELRHGYVVVRRVDLD</sequence>
<evidence type="ECO:0000313" key="3">
    <source>
        <dbReference type="Proteomes" id="UP000031575"/>
    </source>
</evidence>
<dbReference type="GeneID" id="63680880"/>
<dbReference type="CDD" id="cd00229">
    <property type="entry name" value="SGNH_hydrolase"/>
    <property type="match status" value="1"/>
</dbReference>
<reference evidence="2 3" key="1">
    <citation type="journal article" date="2014" name="BMC Genomics">
        <title>Comparative genomics of the major fungal agents of human and animal Sporotrichosis: Sporothrix schenckii and Sporothrix brasiliensis.</title>
        <authorList>
            <person name="Teixeira M.M."/>
            <person name="de Almeida L.G."/>
            <person name="Kubitschek-Barreira P."/>
            <person name="Alves F.L."/>
            <person name="Kioshima E.S."/>
            <person name="Abadio A.K."/>
            <person name="Fernandes L."/>
            <person name="Derengowski L.S."/>
            <person name="Ferreira K.S."/>
            <person name="Souza R.C."/>
            <person name="Ruiz J.C."/>
            <person name="de Andrade N.C."/>
            <person name="Paes H.C."/>
            <person name="Nicola A.M."/>
            <person name="Albuquerque P."/>
            <person name="Gerber A.L."/>
            <person name="Martins V.P."/>
            <person name="Peconick L.D."/>
            <person name="Neto A.V."/>
            <person name="Chaucanez C.B."/>
            <person name="Silva P.A."/>
            <person name="Cunha O.L."/>
            <person name="de Oliveira F.F."/>
            <person name="dos Santos T.C."/>
            <person name="Barros A.L."/>
            <person name="Soares M.A."/>
            <person name="de Oliveira L.M."/>
            <person name="Marini M.M."/>
            <person name="Villalobos-Duno H."/>
            <person name="Cunha M.M."/>
            <person name="de Hoog S."/>
            <person name="da Silveira J.F."/>
            <person name="Henrissat B."/>
            <person name="Nino-Vega G.A."/>
            <person name="Cisalpino P.S."/>
            <person name="Mora-Montes H.M."/>
            <person name="Almeida S.R."/>
            <person name="Stajich J.E."/>
            <person name="Lopes-Bezerra L.M."/>
            <person name="Vasconcelos A.T."/>
            <person name="Felipe M.S."/>
        </authorList>
    </citation>
    <scope>NUCLEOTIDE SEQUENCE [LARGE SCALE GENOMIC DNA]</scope>
    <source>
        <strain evidence="2 3">5110</strain>
    </source>
</reference>
<dbReference type="PANTHER" id="PTHR30383">
    <property type="entry name" value="THIOESTERASE 1/PROTEASE 1/LYSOPHOSPHOLIPASE L1"/>
    <property type="match status" value="1"/>
</dbReference>
<dbReference type="EMBL" id="AWTV01000009">
    <property type="protein sequence ID" value="KIH89761.1"/>
    <property type="molecule type" value="Genomic_DNA"/>
</dbReference>
<dbReference type="GO" id="GO:0004622">
    <property type="term" value="F:phosphatidylcholine lysophospholipase activity"/>
    <property type="evidence" value="ECO:0007669"/>
    <property type="project" value="TreeGrafter"/>
</dbReference>
<proteinExistence type="predicted"/>
<accession>A0A0C2IKY5</accession>
<dbReference type="VEuPathDB" id="FungiDB:SPBR_07705"/>
<dbReference type="AlphaFoldDB" id="A0A0C2IKY5"/>
<evidence type="ECO:0000259" key="1">
    <source>
        <dbReference type="Pfam" id="PF13472"/>
    </source>
</evidence>
<comment type="caution">
    <text evidence="2">The sequence shown here is derived from an EMBL/GenBank/DDBJ whole genome shotgun (WGS) entry which is preliminary data.</text>
</comment>
<evidence type="ECO:0000313" key="2">
    <source>
        <dbReference type="EMBL" id="KIH89761.1"/>
    </source>
</evidence>
<name>A0A0C2IKY5_9PEZI</name>
<dbReference type="Pfam" id="PF13472">
    <property type="entry name" value="Lipase_GDSL_2"/>
    <property type="match status" value="1"/>
</dbReference>
<dbReference type="SUPFAM" id="SSF52266">
    <property type="entry name" value="SGNH hydrolase"/>
    <property type="match status" value="1"/>
</dbReference>
<feature type="domain" description="SGNH hydrolase-type esterase" evidence="1">
    <location>
        <begin position="10"/>
        <end position="195"/>
    </location>
</feature>
<dbReference type="Gene3D" id="3.40.50.1110">
    <property type="entry name" value="SGNH hydrolase"/>
    <property type="match status" value="1"/>
</dbReference>
<dbReference type="InterPro" id="IPR013830">
    <property type="entry name" value="SGNH_hydro"/>
</dbReference>
<gene>
    <name evidence="2" type="ORF">SPBR_07705</name>
</gene>
<dbReference type="RefSeq" id="XP_040617771.1">
    <property type="nucleotide sequence ID" value="XM_040765959.1"/>
</dbReference>
<dbReference type="Proteomes" id="UP000031575">
    <property type="component" value="Unassembled WGS sequence"/>
</dbReference>
<dbReference type="InterPro" id="IPR036514">
    <property type="entry name" value="SGNH_hydro_sf"/>
</dbReference>
<organism evidence="2 3">
    <name type="scientific">Sporothrix brasiliensis 5110</name>
    <dbReference type="NCBI Taxonomy" id="1398154"/>
    <lineage>
        <taxon>Eukaryota</taxon>
        <taxon>Fungi</taxon>
        <taxon>Dikarya</taxon>
        <taxon>Ascomycota</taxon>
        <taxon>Pezizomycotina</taxon>
        <taxon>Sordariomycetes</taxon>
        <taxon>Sordariomycetidae</taxon>
        <taxon>Ophiostomatales</taxon>
        <taxon>Ophiostomataceae</taxon>
        <taxon>Sporothrix</taxon>
    </lineage>
</organism>